<comment type="caution">
    <text evidence="1">The sequence shown here is derived from an EMBL/GenBank/DDBJ whole genome shotgun (WGS) entry which is preliminary data.</text>
</comment>
<evidence type="ECO:0000313" key="1">
    <source>
        <dbReference type="EMBL" id="KAJ3840414.1"/>
    </source>
</evidence>
<reference evidence="1" key="1">
    <citation type="submission" date="2022-08" db="EMBL/GenBank/DDBJ databases">
        <authorList>
            <consortium name="DOE Joint Genome Institute"/>
            <person name="Min B."/>
            <person name="Riley R."/>
            <person name="Sierra-Patev S."/>
            <person name="Naranjo-Ortiz M."/>
            <person name="Looney B."/>
            <person name="Konkel Z."/>
            <person name="Slot J.C."/>
            <person name="Sakamoto Y."/>
            <person name="Steenwyk J.L."/>
            <person name="Rokas A."/>
            <person name="Carro J."/>
            <person name="Camarero S."/>
            <person name="Ferreira P."/>
            <person name="Molpeceres G."/>
            <person name="Ruiz-Duenas F.J."/>
            <person name="Serrano A."/>
            <person name="Henrissat B."/>
            <person name="Drula E."/>
            <person name="Hughes K.W."/>
            <person name="Mata J.L."/>
            <person name="Ishikawa N.K."/>
            <person name="Vargas-Isla R."/>
            <person name="Ushijima S."/>
            <person name="Smith C.A."/>
            <person name="Ahrendt S."/>
            <person name="Andreopoulos W."/>
            <person name="He G."/>
            <person name="Labutti K."/>
            <person name="Lipzen A."/>
            <person name="Ng V."/>
            <person name="Sandor L."/>
            <person name="Barry K."/>
            <person name="Martinez A.T."/>
            <person name="Xiao Y."/>
            <person name="Gibbons J.G."/>
            <person name="Terashima K."/>
            <person name="Hibbett D.S."/>
            <person name="Grigoriev I.V."/>
        </authorList>
    </citation>
    <scope>NUCLEOTIDE SEQUENCE</scope>
    <source>
        <strain evidence="1">TFB9207</strain>
    </source>
</reference>
<accession>A0AA38PCJ6</accession>
<dbReference type="EMBL" id="MU806080">
    <property type="protein sequence ID" value="KAJ3840414.1"/>
    <property type="molecule type" value="Genomic_DNA"/>
</dbReference>
<dbReference type="AlphaFoldDB" id="A0AA38PCJ6"/>
<protein>
    <submittedName>
        <fullName evidence="1">Uncharacterized protein</fullName>
    </submittedName>
</protein>
<name>A0AA38PCJ6_9AGAR</name>
<gene>
    <name evidence="1" type="ORF">F5878DRAFT_533719</name>
</gene>
<sequence>IGDFGSCTVPQIQFGVGFDNRKETSFEPVDQTSYPHGSAQNIDIITQFMCDQLVNACGADATAKATCASGQSAADTATAKTGAQADKFNAVFGIQTNFAAVPAVSDQGVTLASSAAATDAASTTAAATDAATATAAASSSATAATSTAAASDIGNFGSCSVPQIQFGVGFDGRRETSFEPVDQTSFNHGSADNIAVITDFICNTLTNSCGADATAKATCATAQTAAAAGLAQTGDQADKFNAVFGINTQFAQMIVTVTISQNNSPLPTNAFTVTIGGSASHSAITTSAISSTSTTATPTTSSSISSSNLQTFTNALGNIPAPPVFDTGNGEFIVQGDSTFNNKQNALDRSCDVQHNDCGNAANADHDASFTVNDCDSQEAQCKTNAQT</sequence>
<organism evidence="1 2">
    <name type="scientific">Lentinula raphanica</name>
    <dbReference type="NCBI Taxonomy" id="153919"/>
    <lineage>
        <taxon>Eukaryota</taxon>
        <taxon>Fungi</taxon>
        <taxon>Dikarya</taxon>
        <taxon>Basidiomycota</taxon>
        <taxon>Agaricomycotina</taxon>
        <taxon>Agaricomycetes</taxon>
        <taxon>Agaricomycetidae</taxon>
        <taxon>Agaricales</taxon>
        <taxon>Marasmiineae</taxon>
        <taxon>Omphalotaceae</taxon>
        <taxon>Lentinula</taxon>
    </lineage>
</organism>
<feature type="non-terminal residue" evidence="1">
    <location>
        <position position="388"/>
    </location>
</feature>
<keyword evidence="2" id="KW-1185">Reference proteome</keyword>
<dbReference type="Proteomes" id="UP001163846">
    <property type="component" value="Unassembled WGS sequence"/>
</dbReference>
<evidence type="ECO:0000313" key="2">
    <source>
        <dbReference type="Proteomes" id="UP001163846"/>
    </source>
</evidence>
<proteinExistence type="predicted"/>